<dbReference type="EMBL" id="JBHSFA010000007">
    <property type="protein sequence ID" value="MFC4543017.1"/>
    <property type="molecule type" value="Genomic_DNA"/>
</dbReference>
<evidence type="ECO:0000313" key="2">
    <source>
        <dbReference type="Proteomes" id="UP001595898"/>
    </source>
</evidence>
<comment type="caution">
    <text evidence="1">The sequence shown here is derived from an EMBL/GenBank/DDBJ whole genome shotgun (WGS) entry which is preliminary data.</text>
</comment>
<proteinExistence type="predicted"/>
<organism evidence="1 2">
    <name type="scientific">Halosolutus amylolyticus</name>
    <dbReference type="NCBI Taxonomy" id="2932267"/>
    <lineage>
        <taxon>Archaea</taxon>
        <taxon>Methanobacteriati</taxon>
        <taxon>Methanobacteriota</taxon>
        <taxon>Stenosarchaea group</taxon>
        <taxon>Halobacteria</taxon>
        <taxon>Halobacteriales</taxon>
        <taxon>Natrialbaceae</taxon>
        <taxon>Halosolutus</taxon>
    </lineage>
</organism>
<dbReference type="Proteomes" id="UP001595898">
    <property type="component" value="Unassembled WGS sequence"/>
</dbReference>
<keyword evidence="2" id="KW-1185">Reference proteome</keyword>
<dbReference type="AlphaFoldDB" id="A0ABD5PQY6"/>
<accession>A0ABD5PQY6</accession>
<dbReference type="RefSeq" id="WP_250140298.1">
    <property type="nucleotide sequence ID" value="NZ_JALIQP010000002.1"/>
</dbReference>
<dbReference type="InterPro" id="IPR045396">
    <property type="entry name" value="DUF6517"/>
</dbReference>
<sequence>MTIALPASLAGTWRPAGTRTGTTSVLVASITAETTLYEPVGTASTLAELGASDVPLRSLFAVDLEFSPPLPSLGVSPRAVFSMAAPKARGQFVDTIEDEGLIVDGTRETHAFEAANGTEGRWFVLDVSYPIASGVAADGPDRLPAETHVAVWPTETTYGMAGGTTPLEMPADVAASIDGEISIDPERDRERIAELVRSIDPGATDEQ</sequence>
<protein>
    <submittedName>
        <fullName evidence="1">Uncharacterized protein</fullName>
    </submittedName>
</protein>
<gene>
    <name evidence="1" type="ORF">ACFO5R_13900</name>
</gene>
<name>A0ABD5PQY6_9EURY</name>
<reference evidence="1 2" key="1">
    <citation type="journal article" date="2019" name="Int. J. Syst. Evol. Microbiol.">
        <title>The Global Catalogue of Microorganisms (GCM) 10K type strain sequencing project: providing services to taxonomists for standard genome sequencing and annotation.</title>
        <authorList>
            <consortium name="The Broad Institute Genomics Platform"/>
            <consortium name="The Broad Institute Genome Sequencing Center for Infectious Disease"/>
            <person name="Wu L."/>
            <person name="Ma J."/>
        </authorList>
    </citation>
    <scope>NUCLEOTIDE SEQUENCE [LARGE SCALE GENOMIC DNA]</scope>
    <source>
        <strain evidence="1 2">WLHS5</strain>
    </source>
</reference>
<evidence type="ECO:0000313" key="1">
    <source>
        <dbReference type="EMBL" id="MFC4543017.1"/>
    </source>
</evidence>
<dbReference type="Pfam" id="PF20127">
    <property type="entry name" value="DUF6517"/>
    <property type="match status" value="1"/>
</dbReference>